<keyword evidence="1" id="KW-0808">Transferase</keyword>
<dbReference type="RefSeq" id="WP_013817855.1">
    <property type="nucleotide sequence ID" value="NC_015572.1"/>
</dbReference>
<dbReference type="CDD" id="cd02513">
    <property type="entry name" value="CMP-NeuAc_Synthase"/>
    <property type="match status" value="1"/>
</dbReference>
<dbReference type="PANTHER" id="PTHR21485:SF6">
    <property type="entry name" value="N-ACYLNEURAMINATE CYTIDYLYLTRANSFERASE-RELATED"/>
    <property type="match status" value="1"/>
</dbReference>
<dbReference type="STRING" id="857087.Metme_1162"/>
<dbReference type="SUPFAM" id="SSF53448">
    <property type="entry name" value="Nucleotide-diphospho-sugar transferases"/>
    <property type="match status" value="1"/>
</dbReference>
<keyword evidence="1" id="KW-0548">Nucleotidyltransferase</keyword>
<name>F9ZWC1_METMM</name>
<accession>F9ZWC1</accession>
<dbReference type="OrthoDB" id="9805604at2"/>
<reference evidence="2" key="3">
    <citation type="submission" date="2011-05" db="EMBL/GenBank/DDBJ databases">
        <title>Complete sequence of Methylomonas methanica MC09.</title>
        <authorList>
            <consortium name="US DOE Joint Genome Institute"/>
            <person name="Lucas S."/>
            <person name="Han J."/>
            <person name="Lapidus A."/>
            <person name="Cheng J.-F."/>
            <person name="Goodwin L."/>
            <person name="Pitluck S."/>
            <person name="Peters L."/>
            <person name="Mikhailova N."/>
            <person name="Teshima H."/>
            <person name="Han C."/>
            <person name="Tapia R."/>
            <person name="Land M."/>
            <person name="Hauser L."/>
            <person name="Kyrpides N."/>
            <person name="Ivanova N."/>
            <person name="Pagani I."/>
            <person name="Stein L."/>
            <person name="Woyke T."/>
        </authorList>
    </citation>
    <scope>NUCLEOTIDE SEQUENCE [LARGE SCALE GENOMIC DNA]</scope>
    <source>
        <strain evidence="2">MC09</strain>
    </source>
</reference>
<keyword evidence="2" id="KW-1185">Reference proteome</keyword>
<reference key="2">
    <citation type="submission" date="2011-05" db="EMBL/GenBank/DDBJ databases">
        <title>Complete genome sequence of the aerobic marine methanotroph Methylomonas methanica MC09.</title>
        <authorList>
            <person name="Boden R."/>
            <person name="Cunliffe M."/>
            <person name="Scanlan J."/>
            <person name="Moussard H."/>
            <person name="Kits K.D."/>
            <person name="Klotz M."/>
            <person name="Jetten M."/>
            <person name="Vuilleumier S."/>
            <person name="Han J."/>
            <person name="Peters L."/>
            <person name="Mikhailova N."/>
            <person name="Teshima H."/>
            <person name="Tapia R."/>
            <person name="Kyrpides N."/>
            <person name="Ivanova N."/>
            <person name="Pagani I."/>
            <person name="Cheng J.-F."/>
            <person name="Goodwin L."/>
            <person name="Han C."/>
            <person name="Hauser L."/>
            <person name="Land M."/>
            <person name="Lapidus A."/>
            <person name="Lucas S."/>
            <person name="Pitluck S."/>
            <person name="Woyke T."/>
            <person name="Stein L.Y."/>
            <person name="Murrell C."/>
        </authorList>
    </citation>
    <scope>NUCLEOTIDE SEQUENCE</scope>
    <source>
        <strain>MC09</strain>
    </source>
</reference>
<dbReference type="InterPro" id="IPR029044">
    <property type="entry name" value="Nucleotide-diphossugar_trans"/>
</dbReference>
<sequence>MEVLGLIPARGGSKGIPGKNIKPLLGKPLIGYTFESALSSTLLTRRLLTTDSKDIADLGLKYGIEVPFLRPSELADDNSSAFEYIEHCLQFLETSEGYCPDVVVLLQPTCPFREGQDIDFCISLLESSDADSVVSVSALPTKYHPNWQFKVSEDGLLHSFSGGGWGELAIARQHLDATYTRNGAVYVFRRKIFNNLNTIYGNKVLAYIMPEERSVNIDDLDDWQKAEAVIVKKQKS</sequence>
<dbReference type="GO" id="GO:0008781">
    <property type="term" value="F:N-acylneuraminate cytidylyltransferase activity"/>
    <property type="evidence" value="ECO:0007669"/>
    <property type="project" value="TreeGrafter"/>
</dbReference>
<gene>
    <name evidence="1" type="ordered locus">Metme_1162</name>
</gene>
<reference evidence="1 2" key="1">
    <citation type="journal article" date="2011" name="J. Bacteriol.">
        <title>Complete Genome Sequence of the Aerobic Marine Methanotroph Methylomonas methanica MC09.</title>
        <authorList>
            <person name="Boden R."/>
            <person name="Cunliffe M."/>
            <person name="Scanlan J."/>
            <person name="Moussard H."/>
            <person name="Kits K.D."/>
            <person name="Klotz M.G."/>
            <person name="Jetten M.S."/>
            <person name="Vuilleumier S."/>
            <person name="Han J."/>
            <person name="Peters L."/>
            <person name="Mikhailova N."/>
            <person name="Teshima H."/>
            <person name="Tapia R."/>
            <person name="Kyrpides N."/>
            <person name="Ivanova N."/>
            <person name="Pagani I."/>
            <person name="Cheng J.F."/>
            <person name="Goodwin L."/>
            <person name="Han C."/>
            <person name="Hauser L."/>
            <person name="Land M.L."/>
            <person name="Lapidus A."/>
            <person name="Lucas S."/>
            <person name="Pitluck S."/>
            <person name="Woyke T."/>
            <person name="Stein L."/>
            <person name="Murrell J.C."/>
        </authorList>
    </citation>
    <scope>NUCLEOTIDE SEQUENCE [LARGE SCALE GENOMIC DNA]</scope>
    <source>
        <strain evidence="1 2">MC09</strain>
    </source>
</reference>
<dbReference type="EMBL" id="CP002738">
    <property type="protein sequence ID" value="AEF99590.1"/>
    <property type="molecule type" value="Genomic_DNA"/>
</dbReference>
<evidence type="ECO:0000313" key="1">
    <source>
        <dbReference type="EMBL" id="AEF99590.1"/>
    </source>
</evidence>
<dbReference type="AlphaFoldDB" id="F9ZWC1"/>
<dbReference type="eggNOG" id="COG1083">
    <property type="taxonomic scope" value="Bacteria"/>
</dbReference>
<proteinExistence type="predicted"/>
<organism evidence="1 2">
    <name type="scientific">Methylomonas methanica (strain DSM 25384 / MC09)</name>
    <dbReference type="NCBI Taxonomy" id="857087"/>
    <lineage>
        <taxon>Bacteria</taxon>
        <taxon>Pseudomonadati</taxon>
        <taxon>Pseudomonadota</taxon>
        <taxon>Gammaproteobacteria</taxon>
        <taxon>Methylococcales</taxon>
        <taxon>Methylococcaceae</taxon>
        <taxon>Methylomonas</taxon>
    </lineage>
</organism>
<dbReference type="PANTHER" id="PTHR21485">
    <property type="entry name" value="HAD SUPERFAMILY MEMBERS CMAS AND KDSC"/>
    <property type="match status" value="1"/>
</dbReference>
<dbReference type="Pfam" id="PF02348">
    <property type="entry name" value="CTP_transf_3"/>
    <property type="match status" value="1"/>
</dbReference>
<dbReference type="KEGG" id="mmt:Metme_1162"/>
<dbReference type="HOGENOM" id="CLU_042930_1_1_6"/>
<dbReference type="InterPro" id="IPR003329">
    <property type="entry name" value="Cytidylyl_trans"/>
</dbReference>
<protein>
    <submittedName>
        <fullName evidence="1">N-acylneuraminate cytidylyltransferase</fullName>
    </submittedName>
</protein>
<dbReference type="InterPro" id="IPR050793">
    <property type="entry name" value="CMP-NeuNAc_synthase"/>
</dbReference>
<dbReference type="Gene3D" id="3.90.550.10">
    <property type="entry name" value="Spore Coat Polysaccharide Biosynthesis Protein SpsA, Chain A"/>
    <property type="match status" value="1"/>
</dbReference>
<evidence type="ECO:0000313" key="2">
    <source>
        <dbReference type="Proteomes" id="UP000008888"/>
    </source>
</evidence>
<dbReference type="Proteomes" id="UP000008888">
    <property type="component" value="Chromosome"/>
</dbReference>